<dbReference type="STRING" id="7398.A0A1A9ZGB2"/>
<dbReference type="Pfam" id="PF24181">
    <property type="entry name" value="TPR_TTI1_C"/>
    <property type="match status" value="1"/>
</dbReference>
<dbReference type="EnsemblMetazoa" id="GPAI013725-RA">
    <property type="protein sequence ID" value="GPAI013725-PA"/>
    <property type="gene ID" value="GPAI013725"/>
</dbReference>
<dbReference type="InterPro" id="IPR057567">
    <property type="entry name" value="TPR_TTI1_C"/>
</dbReference>
<protein>
    <recommendedName>
        <fullName evidence="2">TTI1 C-terminal TPR domain-containing protein</fullName>
    </recommendedName>
</protein>
<dbReference type="AlphaFoldDB" id="A0A1A9ZGB2"/>
<proteinExistence type="predicted"/>
<evidence type="ECO:0000313" key="3">
    <source>
        <dbReference type="EnsemblMetazoa" id="GPAI013725-PA"/>
    </source>
</evidence>
<organism evidence="3 4">
    <name type="scientific">Glossina pallidipes</name>
    <name type="common">Tsetse fly</name>
    <dbReference type="NCBI Taxonomy" id="7398"/>
    <lineage>
        <taxon>Eukaryota</taxon>
        <taxon>Metazoa</taxon>
        <taxon>Ecdysozoa</taxon>
        <taxon>Arthropoda</taxon>
        <taxon>Hexapoda</taxon>
        <taxon>Insecta</taxon>
        <taxon>Pterygota</taxon>
        <taxon>Neoptera</taxon>
        <taxon>Endopterygota</taxon>
        <taxon>Diptera</taxon>
        <taxon>Brachycera</taxon>
        <taxon>Muscomorpha</taxon>
        <taxon>Hippoboscoidea</taxon>
        <taxon>Glossinidae</taxon>
        <taxon>Glossina</taxon>
    </lineage>
</organism>
<keyword evidence="1" id="KW-0880">Kelch repeat</keyword>
<dbReference type="InterPro" id="IPR006652">
    <property type="entry name" value="Kelch_1"/>
</dbReference>
<reference evidence="3" key="2">
    <citation type="submission" date="2020-05" db="UniProtKB">
        <authorList>
            <consortium name="EnsemblMetazoa"/>
        </authorList>
    </citation>
    <scope>IDENTIFICATION</scope>
    <source>
        <strain evidence="3">IAEA</strain>
    </source>
</reference>
<name>A0A1A9ZGB2_GLOPL</name>
<accession>A0A1A9ZGB2</accession>
<dbReference type="InterPro" id="IPR015915">
    <property type="entry name" value="Kelch-typ_b-propeller"/>
</dbReference>
<dbReference type="Proteomes" id="UP000092445">
    <property type="component" value="Unassembled WGS sequence"/>
</dbReference>
<dbReference type="Pfam" id="PF01344">
    <property type="entry name" value="Kelch_1"/>
    <property type="match status" value="1"/>
</dbReference>
<dbReference type="SMART" id="SM00612">
    <property type="entry name" value="Kelch"/>
    <property type="match status" value="1"/>
</dbReference>
<reference evidence="4" key="1">
    <citation type="submission" date="2014-03" db="EMBL/GenBank/DDBJ databases">
        <authorList>
            <person name="Aksoy S."/>
            <person name="Warren W."/>
            <person name="Wilson R.K."/>
        </authorList>
    </citation>
    <scope>NUCLEOTIDE SEQUENCE [LARGE SCALE GENOMIC DNA]</scope>
    <source>
        <strain evidence="4">IAEA</strain>
    </source>
</reference>
<sequence>MINEEFISGQIYAVDGLASNGESVGTVEIYDPYEKEWRTGEQMSVMRSKINSLYCHRYFFELGLKPKYFLLHGVLVSTAFLRNFPNSGVVVRFLLGVSQSSLDDLKLLGLVITIKGTPKLRWRNKSSAFAIRRVIPLFKIFLQNSTGHSAKFHSKDNFNGTQSYKMQVKLLHEFANLIISLNIDGCQVNEISETVPSYLCNDQCQKLQTAALSQKQTTSEKDILFWLFP</sequence>
<evidence type="ECO:0000313" key="4">
    <source>
        <dbReference type="Proteomes" id="UP000092445"/>
    </source>
</evidence>
<evidence type="ECO:0000259" key="2">
    <source>
        <dbReference type="Pfam" id="PF24181"/>
    </source>
</evidence>
<dbReference type="VEuPathDB" id="VectorBase:GPAI013725"/>
<feature type="domain" description="TTI1 C-terminal TPR" evidence="2">
    <location>
        <begin position="132"/>
        <end position="217"/>
    </location>
</feature>
<evidence type="ECO:0000256" key="1">
    <source>
        <dbReference type="ARBA" id="ARBA00022441"/>
    </source>
</evidence>
<keyword evidence="4" id="KW-1185">Reference proteome</keyword>
<dbReference type="SUPFAM" id="SSF117281">
    <property type="entry name" value="Kelch motif"/>
    <property type="match status" value="1"/>
</dbReference>